<proteinExistence type="predicted"/>
<protein>
    <submittedName>
        <fullName evidence="1">Uncharacterized protein</fullName>
    </submittedName>
</protein>
<sequence length="39" mass="4521">MHTESSFKTLLRKLERNAATSVKTTEETLCNDQERFSAF</sequence>
<accession>A0A0E9TWC6</accession>
<reference evidence="1" key="1">
    <citation type="submission" date="2014-11" db="EMBL/GenBank/DDBJ databases">
        <authorList>
            <person name="Amaro Gonzalez C."/>
        </authorList>
    </citation>
    <scope>NUCLEOTIDE SEQUENCE</scope>
</reference>
<organism evidence="1">
    <name type="scientific">Anguilla anguilla</name>
    <name type="common">European freshwater eel</name>
    <name type="synonym">Muraena anguilla</name>
    <dbReference type="NCBI Taxonomy" id="7936"/>
    <lineage>
        <taxon>Eukaryota</taxon>
        <taxon>Metazoa</taxon>
        <taxon>Chordata</taxon>
        <taxon>Craniata</taxon>
        <taxon>Vertebrata</taxon>
        <taxon>Euteleostomi</taxon>
        <taxon>Actinopterygii</taxon>
        <taxon>Neopterygii</taxon>
        <taxon>Teleostei</taxon>
        <taxon>Anguilliformes</taxon>
        <taxon>Anguillidae</taxon>
        <taxon>Anguilla</taxon>
    </lineage>
</organism>
<dbReference type="EMBL" id="GBXM01051534">
    <property type="protein sequence ID" value="JAH57043.1"/>
    <property type="molecule type" value="Transcribed_RNA"/>
</dbReference>
<reference evidence="1" key="2">
    <citation type="journal article" date="2015" name="Fish Shellfish Immunol.">
        <title>Early steps in the European eel (Anguilla anguilla)-Vibrio vulnificus interaction in the gills: Role of the RtxA13 toxin.</title>
        <authorList>
            <person name="Callol A."/>
            <person name="Pajuelo D."/>
            <person name="Ebbesson L."/>
            <person name="Teles M."/>
            <person name="MacKenzie S."/>
            <person name="Amaro C."/>
        </authorList>
    </citation>
    <scope>NUCLEOTIDE SEQUENCE</scope>
</reference>
<name>A0A0E9TWC6_ANGAN</name>
<dbReference type="AlphaFoldDB" id="A0A0E9TWC6"/>
<evidence type="ECO:0000313" key="1">
    <source>
        <dbReference type="EMBL" id="JAH57043.1"/>
    </source>
</evidence>